<comment type="caution">
    <text evidence="3">The sequence shown here is derived from an EMBL/GenBank/DDBJ whole genome shotgun (WGS) entry which is preliminary data.</text>
</comment>
<dbReference type="PANTHER" id="PTHR46825:SF7">
    <property type="entry name" value="D-ALANYL-D-ALANINE CARBOXYPEPTIDASE"/>
    <property type="match status" value="1"/>
</dbReference>
<dbReference type="EC" id="3.1.1.103" evidence="3"/>
<dbReference type="EMBL" id="JBEYXV010000004">
    <property type="protein sequence ID" value="MEU6820782.1"/>
    <property type="molecule type" value="Genomic_DNA"/>
</dbReference>
<feature type="signal peptide" evidence="1">
    <location>
        <begin position="1"/>
        <end position="33"/>
    </location>
</feature>
<evidence type="ECO:0000313" key="3">
    <source>
        <dbReference type="EMBL" id="MEU6820782.1"/>
    </source>
</evidence>
<sequence length="385" mass="40934">MSKRSHRRRITAVTVSGAAAAALALAGSLPASAAQTRVAGPVQRGLDRLVQEDGYPAALAAVTGRDGRTRNAVAGVADLRTGAKVPVDGQVRAASNTKSFTAVVVLQLVGEGKVALDAPVDTYLPGLLRGDGIDGRRITVRQLLQQTSGLPEYAQYLDDLVSNRHRYYGPRTLLDHALRHKATFPPGTNWQYSSTNYVVAGLLVEQVTGRPVGEEITRRIIDPAGLRHTYFPAVGDQSIRGAHPHGYVASEPGAPLLDVTEMDPSVAWTSGALISTPSDLNRFFGALLDGKLLKPAQLAQMRRTMKVPADSGYPKGTRYGLGLFSRPLSCGGLLWGHDGDFLGYATFPAATDDGRAATIAVTADPGPDKEGRHDAERLLDTALCR</sequence>
<reference evidence="3 4" key="1">
    <citation type="submission" date="2024-06" db="EMBL/GenBank/DDBJ databases">
        <title>The Natural Products Discovery Center: Release of the First 8490 Sequenced Strains for Exploring Actinobacteria Biosynthetic Diversity.</title>
        <authorList>
            <person name="Kalkreuter E."/>
            <person name="Kautsar S.A."/>
            <person name="Yang D."/>
            <person name="Bader C.D."/>
            <person name="Teijaro C.N."/>
            <person name="Fluegel L."/>
            <person name="Davis C.M."/>
            <person name="Simpson J.R."/>
            <person name="Lauterbach L."/>
            <person name="Steele A.D."/>
            <person name="Gui C."/>
            <person name="Meng S."/>
            <person name="Li G."/>
            <person name="Viehrig K."/>
            <person name="Ye F."/>
            <person name="Su P."/>
            <person name="Kiefer A.F."/>
            <person name="Nichols A."/>
            <person name="Cepeda A.J."/>
            <person name="Yan W."/>
            <person name="Fan B."/>
            <person name="Jiang Y."/>
            <person name="Adhikari A."/>
            <person name="Zheng C.-J."/>
            <person name="Schuster L."/>
            <person name="Cowan T.M."/>
            <person name="Smanski M.J."/>
            <person name="Chevrette M.G."/>
            <person name="De Carvalho L.P.S."/>
            <person name="Shen B."/>
        </authorList>
    </citation>
    <scope>NUCLEOTIDE SEQUENCE [LARGE SCALE GENOMIC DNA]</scope>
    <source>
        <strain evidence="3 4">NPDC046838</strain>
    </source>
</reference>
<evidence type="ECO:0000259" key="2">
    <source>
        <dbReference type="Pfam" id="PF00144"/>
    </source>
</evidence>
<dbReference type="PANTHER" id="PTHR46825">
    <property type="entry name" value="D-ALANYL-D-ALANINE-CARBOXYPEPTIDASE/ENDOPEPTIDASE AMPH"/>
    <property type="match status" value="1"/>
</dbReference>
<gene>
    <name evidence="3" type="ORF">ABZ921_09145</name>
</gene>
<protein>
    <submittedName>
        <fullName evidence="3">Serine hydrolase domain-containing protein</fullName>
        <ecNumber evidence="3">3.1.1.103</ecNumber>
    </submittedName>
</protein>
<dbReference type="PROSITE" id="PS51318">
    <property type="entry name" value="TAT"/>
    <property type="match status" value="1"/>
</dbReference>
<dbReference type="InterPro" id="IPR001466">
    <property type="entry name" value="Beta-lactam-related"/>
</dbReference>
<dbReference type="RefSeq" id="WP_359346602.1">
    <property type="nucleotide sequence ID" value="NZ_JBEYXV010000004.1"/>
</dbReference>
<organism evidence="3 4">
    <name type="scientific">Streptomyces atriruber</name>
    <dbReference type="NCBI Taxonomy" id="545121"/>
    <lineage>
        <taxon>Bacteria</taxon>
        <taxon>Bacillati</taxon>
        <taxon>Actinomycetota</taxon>
        <taxon>Actinomycetes</taxon>
        <taxon>Kitasatosporales</taxon>
        <taxon>Streptomycetaceae</taxon>
        <taxon>Streptomyces</taxon>
    </lineage>
</organism>
<name>A0ABV3BIH7_9ACTN</name>
<proteinExistence type="predicted"/>
<accession>A0ABV3BIH7</accession>
<dbReference type="InterPro" id="IPR050491">
    <property type="entry name" value="AmpC-like"/>
</dbReference>
<dbReference type="InterPro" id="IPR012338">
    <property type="entry name" value="Beta-lactam/transpept-like"/>
</dbReference>
<dbReference type="Pfam" id="PF00144">
    <property type="entry name" value="Beta-lactamase"/>
    <property type="match status" value="1"/>
</dbReference>
<dbReference type="SUPFAM" id="SSF56601">
    <property type="entry name" value="beta-lactamase/transpeptidase-like"/>
    <property type="match status" value="1"/>
</dbReference>
<dbReference type="Proteomes" id="UP001551176">
    <property type="component" value="Unassembled WGS sequence"/>
</dbReference>
<dbReference type="GO" id="GO:0016787">
    <property type="term" value="F:hydrolase activity"/>
    <property type="evidence" value="ECO:0007669"/>
    <property type="project" value="UniProtKB-KW"/>
</dbReference>
<keyword evidence="4" id="KW-1185">Reference proteome</keyword>
<dbReference type="Gene3D" id="3.40.710.10">
    <property type="entry name" value="DD-peptidase/beta-lactamase superfamily"/>
    <property type="match status" value="1"/>
</dbReference>
<keyword evidence="3" id="KW-0378">Hydrolase</keyword>
<evidence type="ECO:0000256" key="1">
    <source>
        <dbReference type="SAM" id="SignalP"/>
    </source>
</evidence>
<evidence type="ECO:0000313" key="4">
    <source>
        <dbReference type="Proteomes" id="UP001551176"/>
    </source>
</evidence>
<dbReference type="InterPro" id="IPR006311">
    <property type="entry name" value="TAT_signal"/>
</dbReference>
<keyword evidence="1" id="KW-0732">Signal</keyword>
<feature type="chain" id="PRO_5045375252" evidence="1">
    <location>
        <begin position="34"/>
        <end position="385"/>
    </location>
</feature>
<feature type="domain" description="Beta-lactamase-related" evidence="2">
    <location>
        <begin position="47"/>
        <end position="382"/>
    </location>
</feature>